<organism evidence="1">
    <name type="scientific">Staphylothermus marinus</name>
    <dbReference type="NCBI Taxonomy" id="2280"/>
    <lineage>
        <taxon>Archaea</taxon>
        <taxon>Thermoproteota</taxon>
        <taxon>Thermoprotei</taxon>
        <taxon>Desulfurococcales</taxon>
        <taxon>Desulfurococcaceae</taxon>
        <taxon>Staphylothermus</taxon>
    </lineage>
</organism>
<protein>
    <submittedName>
        <fullName evidence="1">DUF371 domain-containing protein</fullName>
    </submittedName>
</protein>
<dbReference type="EMBL" id="DTBP01000011">
    <property type="protein sequence ID" value="HGQ73675.1"/>
    <property type="molecule type" value="Genomic_DNA"/>
</dbReference>
<sequence length="171" mass="19298">MVIVEKVKAWGHQNIRATHRTTIEITKDAELTPRGDCIIGVKADKSVNDLSMEFKNKLRREGSILIIEIKASNLMDYVLAEGSPKLSLDDDKKLIIRKSTYIDRATLCIRANKSAADIDRNLIEKLKNPSTVVTLTLIVLEKHELLKFIRENHDSIAMEGLGNVSENIDYL</sequence>
<dbReference type="InterPro" id="IPR023131">
    <property type="entry name" value="Mth639-like_dom_sf"/>
</dbReference>
<dbReference type="Pfam" id="PF04027">
    <property type="entry name" value="DUF371"/>
    <property type="match status" value="1"/>
</dbReference>
<dbReference type="PANTHER" id="PTHR40696:SF1">
    <property type="entry name" value="DUF371 DOMAIN-CONTAINING PROTEIN"/>
    <property type="match status" value="1"/>
</dbReference>
<dbReference type="Gene3D" id="2.60.120.630">
    <property type="entry name" value="mth639 domain like"/>
    <property type="match status" value="1"/>
</dbReference>
<gene>
    <name evidence="1" type="ORF">ENU20_01150</name>
</gene>
<proteinExistence type="predicted"/>
<dbReference type="InterPro" id="IPR007171">
    <property type="entry name" value="DUF371"/>
</dbReference>
<name>A0A7C4JMT7_STAMA</name>
<dbReference type="PANTHER" id="PTHR40696">
    <property type="entry name" value="DUF371 FAMILY PROTEIN"/>
    <property type="match status" value="1"/>
</dbReference>
<accession>A0A7C4JMT7</accession>
<dbReference type="AlphaFoldDB" id="A0A7C4JMT7"/>
<evidence type="ECO:0000313" key="1">
    <source>
        <dbReference type="EMBL" id="HGQ73675.1"/>
    </source>
</evidence>
<comment type="caution">
    <text evidence="1">The sequence shown here is derived from an EMBL/GenBank/DDBJ whole genome shotgun (WGS) entry which is preliminary data.</text>
</comment>
<reference evidence="1" key="1">
    <citation type="journal article" date="2020" name="mSystems">
        <title>Genome- and Community-Level Interaction Insights into Carbon Utilization and Element Cycling Functions of Hydrothermarchaeota in Hydrothermal Sediment.</title>
        <authorList>
            <person name="Zhou Z."/>
            <person name="Liu Y."/>
            <person name="Xu W."/>
            <person name="Pan J."/>
            <person name="Luo Z.H."/>
            <person name="Li M."/>
        </authorList>
    </citation>
    <scope>NUCLEOTIDE SEQUENCE [LARGE SCALE GENOMIC DNA]</scope>
    <source>
        <strain evidence="1">SpSt-648</strain>
    </source>
</reference>